<evidence type="ECO:0008006" key="6">
    <source>
        <dbReference type="Google" id="ProtNLM"/>
    </source>
</evidence>
<reference evidence="4 5" key="1">
    <citation type="submission" date="2021-03" db="EMBL/GenBank/DDBJ databases">
        <title>Whole genome shotgun sequence of Actinoplanes toevensis NBRC 105298.</title>
        <authorList>
            <person name="Komaki H."/>
            <person name="Tamura T."/>
        </authorList>
    </citation>
    <scope>NUCLEOTIDE SEQUENCE [LARGE SCALE GENOMIC DNA]</scope>
    <source>
        <strain evidence="4 5">NBRC 105298</strain>
    </source>
</reference>
<dbReference type="InterPro" id="IPR035965">
    <property type="entry name" value="PAS-like_dom_sf"/>
</dbReference>
<feature type="transmembrane region" description="Helical" evidence="1">
    <location>
        <begin position="40"/>
        <end position="58"/>
    </location>
</feature>
<feature type="transmembrane region" description="Helical" evidence="1">
    <location>
        <begin position="115"/>
        <end position="131"/>
    </location>
</feature>
<evidence type="ECO:0000256" key="1">
    <source>
        <dbReference type="SAM" id="Phobius"/>
    </source>
</evidence>
<feature type="domain" description="GGDEF" evidence="3">
    <location>
        <begin position="298"/>
        <end position="423"/>
    </location>
</feature>
<dbReference type="AlphaFoldDB" id="A0A919WCB8"/>
<organism evidence="4 5">
    <name type="scientific">Paractinoplanes toevensis</name>
    <dbReference type="NCBI Taxonomy" id="571911"/>
    <lineage>
        <taxon>Bacteria</taxon>
        <taxon>Bacillati</taxon>
        <taxon>Actinomycetota</taxon>
        <taxon>Actinomycetes</taxon>
        <taxon>Micromonosporales</taxon>
        <taxon>Micromonosporaceae</taxon>
        <taxon>Paractinoplanes</taxon>
    </lineage>
</organism>
<dbReference type="PANTHER" id="PTHR44757">
    <property type="entry name" value="DIGUANYLATE CYCLASE DGCP"/>
    <property type="match status" value="1"/>
</dbReference>
<dbReference type="InterPro" id="IPR000014">
    <property type="entry name" value="PAS"/>
</dbReference>
<dbReference type="SUPFAM" id="SSF55073">
    <property type="entry name" value="Nucleotide cyclase"/>
    <property type="match status" value="1"/>
</dbReference>
<comment type="caution">
    <text evidence="4">The sequence shown here is derived from an EMBL/GenBank/DDBJ whole genome shotgun (WGS) entry which is preliminary data.</text>
</comment>
<dbReference type="Pfam" id="PF00990">
    <property type="entry name" value="GGDEF"/>
    <property type="match status" value="1"/>
</dbReference>
<dbReference type="SMART" id="SM00267">
    <property type="entry name" value="GGDEF"/>
    <property type="match status" value="1"/>
</dbReference>
<keyword evidence="5" id="KW-1185">Reference proteome</keyword>
<feature type="domain" description="PAS" evidence="2">
    <location>
        <begin position="165"/>
        <end position="201"/>
    </location>
</feature>
<proteinExistence type="predicted"/>
<evidence type="ECO:0000259" key="2">
    <source>
        <dbReference type="PROSITE" id="PS50112"/>
    </source>
</evidence>
<dbReference type="SUPFAM" id="SSF55785">
    <property type="entry name" value="PYP-like sensor domain (PAS domain)"/>
    <property type="match status" value="1"/>
</dbReference>
<gene>
    <name evidence="4" type="ORF">Ato02nite_094020</name>
</gene>
<evidence type="ECO:0000259" key="3">
    <source>
        <dbReference type="PROSITE" id="PS50887"/>
    </source>
</evidence>
<dbReference type="PROSITE" id="PS50887">
    <property type="entry name" value="GGDEF"/>
    <property type="match status" value="1"/>
</dbReference>
<dbReference type="CDD" id="cd01949">
    <property type="entry name" value="GGDEF"/>
    <property type="match status" value="1"/>
</dbReference>
<dbReference type="InterPro" id="IPR052155">
    <property type="entry name" value="Biofilm_reg_signaling"/>
</dbReference>
<dbReference type="Pfam" id="PF13188">
    <property type="entry name" value="PAS_8"/>
    <property type="match status" value="1"/>
</dbReference>
<feature type="transmembrane region" description="Helical" evidence="1">
    <location>
        <begin position="12"/>
        <end position="34"/>
    </location>
</feature>
<dbReference type="EMBL" id="BOQN01000152">
    <property type="protein sequence ID" value="GIM97609.1"/>
    <property type="molecule type" value="Genomic_DNA"/>
</dbReference>
<dbReference type="NCBIfam" id="TIGR00254">
    <property type="entry name" value="GGDEF"/>
    <property type="match status" value="1"/>
</dbReference>
<keyword evidence="1" id="KW-1133">Transmembrane helix</keyword>
<dbReference type="PANTHER" id="PTHR44757:SF2">
    <property type="entry name" value="BIOFILM ARCHITECTURE MAINTENANCE PROTEIN MBAA"/>
    <property type="match status" value="1"/>
</dbReference>
<name>A0A919WCB8_9ACTN</name>
<sequence>MTALIRRDPLRSLRLLFLAAMVLVGGISLGQAALTHASDGAMAVVAAVLAAVFVLRVAELRRGALVPFAVDLLELAAVAVMVFQVREQDPVVGPIFFVLLFRAATGRLRRLLPMIAGYIGVCLTGFAAADMRLMPGTYIGMLMTPLLVYGMRRLLMHMESEQARHEQLLADVLSRMPFPVVVTGADGEVVLANRAATELTGPLGDVRATLEDGTPVDLHRLMPGESGLELRIVRGDGRVVQVLAETVQTVHGTIVALQDVTAQRGYERRLEHAAYHDPLTGLPNRALLWRRFAEAADGPYAVLLVDLDGFKAVNDTYGHLAGDELLCRVAERLRHVCGPDATVARLGGDEFAALLPHTDAERAATVAAEVRRCFDWAIPLSTGPVRVGGSVGSALGGPGLSPDAVLAEADAAMYVEKHSRVHN</sequence>
<dbReference type="Proteomes" id="UP000677082">
    <property type="component" value="Unassembled WGS sequence"/>
</dbReference>
<accession>A0A919WCB8</accession>
<keyword evidence="1" id="KW-0472">Membrane</keyword>
<evidence type="ECO:0000313" key="5">
    <source>
        <dbReference type="Proteomes" id="UP000677082"/>
    </source>
</evidence>
<dbReference type="RefSeq" id="WP_213013242.1">
    <property type="nucleotide sequence ID" value="NZ_BOQN01000152.1"/>
</dbReference>
<keyword evidence="1" id="KW-0812">Transmembrane</keyword>
<dbReference type="Gene3D" id="3.30.450.20">
    <property type="entry name" value="PAS domain"/>
    <property type="match status" value="1"/>
</dbReference>
<dbReference type="InterPro" id="IPR029787">
    <property type="entry name" value="Nucleotide_cyclase"/>
</dbReference>
<dbReference type="InterPro" id="IPR000160">
    <property type="entry name" value="GGDEF_dom"/>
</dbReference>
<dbReference type="InterPro" id="IPR043128">
    <property type="entry name" value="Rev_trsase/Diguanyl_cyclase"/>
</dbReference>
<dbReference type="Gene3D" id="3.30.70.270">
    <property type="match status" value="1"/>
</dbReference>
<protein>
    <recommendedName>
        <fullName evidence="6">Diguanylate cyclase</fullName>
    </recommendedName>
</protein>
<dbReference type="PROSITE" id="PS50112">
    <property type="entry name" value="PAS"/>
    <property type="match status" value="1"/>
</dbReference>
<evidence type="ECO:0000313" key="4">
    <source>
        <dbReference type="EMBL" id="GIM97609.1"/>
    </source>
</evidence>